<name>A0ACC2AQ85_DIPCM</name>
<accession>A0ACC2AQ85</accession>
<reference evidence="2" key="1">
    <citation type="journal article" date="2024" name="Proc. Natl. Acad. Sci. U.S.A.">
        <title>Extraordinary preservation of gene collinearity over three hundred million years revealed in homosporous lycophytes.</title>
        <authorList>
            <person name="Li C."/>
            <person name="Wickell D."/>
            <person name="Kuo L.Y."/>
            <person name="Chen X."/>
            <person name="Nie B."/>
            <person name="Liao X."/>
            <person name="Peng D."/>
            <person name="Ji J."/>
            <person name="Jenkins J."/>
            <person name="Williams M."/>
            <person name="Shu S."/>
            <person name="Plott C."/>
            <person name="Barry K."/>
            <person name="Rajasekar S."/>
            <person name="Grimwood J."/>
            <person name="Han X."/>
            <person name="Sun S."/>
            <person name="Hou Z."/>
            <person name="He W."/>
            <person name="Dai G."/>
            <person name="Sun C."/>
            <person name="Schmutz J."/>
            <person name="Leebens-Mack J.H."/>
            <person name="Li F.W."/>
            <person name="Wang L."/>
        </authorList>
    </citation>
    <scope>NUCLEOTIDE SEQUENCE [LARGE SCALE GENOMIC DNA]</scope>
    <source>
        <strain evidence="2">cv. PW_Plant_1</strain>
    </source>
</reference>
<organism evidence="1 2">
    <name type="scientific">Diphasiastrum complanatum</name>
    <name type="common">Issler's clubmoss</name>
    <name type="synonym">Lycopodium complanatum</name>
    <dbReference type="NCBI Taxonomy" id="34168"/>
    <lineage>
        <taxon>Eukaryota</taxon>
        <taxon>Viridiplantae</taxon>
        <taxon>Streptophyta</taxon>
        <taxon>Embryophyta</taxon>
        <taxon>Tracheophyta</taxon>
        <taxon>Lycopodiopsida</taxon>
        <taxon>Lycopodiales</taxon>
        <taxon>Lycopodiaceae</taxon>
        <taxon>Lycopodioideae</taxon>
        <taxon>Diphasiastrum</taxon>
    </lineage>
</organism>
<comment type="caution">
    <text evidence="1">The sequence shown here is derived from an EMBL/GenBank/DDBJ whole genome shotgun (WGS) entry which is preliminary data.</text>
</comment>
<gene>
    <name evidence="1" type="ORF">O6H91_20G051100</name>
</gene>
<evidence type="ECO:0000313" key="2">
    <source>
        <dbReference type="Proteomes" id="UP001162992"/>
    </source>
</evidence>
<proteinExistence type="predicted"/>
<dbReference type="EMBL" id="CM055111">
    <property type="protein sequence ID" value="KAJ7519694.1"/>
    <property type="molecule type" value="Genomic_DNA"/>
</dbReference>
<sequence>MHRFLSLTKRIKNWYWYPHFCSETTFLYKIHFHYCTYVSQNKFSSYFTNFQPDAREHGNLKLWLKELGRHAVCDSYSSCSSILRYQKQKNFFYSTQSRL</sequence>
<dbReference type="Proteomes" id="UP001162992">
    <property type="component" value="Chromosome 20"/>
</dbReference>
<keyword evidence="2" id="KW-1185">Reference proteome</keyword>
<evidence type="ECO:0000313" key="1">
    <source>
        <dbReference type="EMBL" id="KAJ7519694.1"/>
    </source>
</evidence>
<protein>
    <submittedName>
        <fullName evidence="1">Uncharacterized protein</fullName>
    </submittedName>
</protein>